<name>A0ABY7K287_9ACTN</name>
<keyword evidence="4" id="KW-1185">Reference proteome</keyword>
<accession>A0ABY7K287</accession>
<evidence type="ECO:0000313" key="4">
    <source>
        <dbReference type="Proteomes" id="UP001164693"/>
    </source>
</evidence>
<dbReference type="Proteomes" id="UP001164693">
    <property type="component" value="Chromosome"/>
</dbReference>
<evidence type="ECO:0000256" key="1">
    <source>
        <dbReference type="SAM" id="MobiDB-lite"/>
    </source>
</evidence>
<organism evidence="3 4">
    <name type="scientific">Jatrophihabitans cynanchi</name>
    <dbReference type="NCBI Taxonomy" id="2944128"/>
    <lineage>
        <taxon>Bacteria</taxon>
        <taxon>Bacillati</taxon>
        <taxon>Actinomycetota</taxon>
        <taxon>Actinomycetes</taxon>
        <taxon>Jatrophihabitantales</taxon>
        <taxon>Jatrophihabitantaceae</taxon>
        <taxon>Jatrophihabitans</taxon>
    </lineage>
</organism>
<protein>
    <submittedName>
        <fullName evidence="3">DUF5709 domain-containing protein</fullName>
    </submittedName>
</protein>
<dbReference type="InterPro" id="IPR043763">
    <property type="entry name" value="DUF5709"/>
</dbReference>
<dbReference type="RefSeq" id="WP_269444209.1">
    <property type="nucleotide sequence ID" value="NZ_CP097463.1"/>
</dbReference>
<dbReference type="EMBL" id="CP097463">
    <property type="protein sequence ID" value="WAX57662.1"/>
    <property type="molecule type" value="Genomic_DNA"/>
</dbReference>
<feature type="domain" description="DUF5709" evidence="2">
    <location>
        <begin position="83"/>
        <end position="127"/>
    </location>
</feature>
<evidence type="ECO:0000259" key="2">
    <source>
        <dbReference type="Pfam" id="PF18970"/>
    </source>
</evidence>
<gene>
    <name evidence="3" type="ORF">M6B22_02570</name>
</gene>
<dbReference type="Pfam" id="PF18970">
    <property type="entry name" value="DUF5709"/>
    <property type="match status" value="1"/>
</dbReference>
<proteinExistence type="predicted"/>
<feature type="region of interest" description="Disordered" evidence="1">
    <location>
        <begin position="20"/>
        <end position="51"/>
    </location>
</feature>
<evidence type="ECO:0000313" key="3">
    <source>
        <dbReference type="EMBL" id="WAX57662.1"/>
    </source>
</evidence>
<reference evidence="3" key="1">
    <citation type="submission" date="2022-05" db="EMBL/GenBank/DDBJ databases">
        <title>Jatrophihabitans sp. SB3-54 whole genome sequence.</title>
        <authorList>
            <person name="Suh M.K."/>
            <person name="Eom M.K."/>
            <person name="Kim J.S."/>
            <person name="Kim H.S."/>
            <person name="Do H.E."/>
            <person name="Shin Y.K."/>
            <person name="Lee J.-S."/>
        </authorList>
    </citation>
    <scope>NUCLEOTIDE SEQUENCE</scope>
    <source>
        <strain evidence="3">SB3-54</strain>
    </source>
</reference>
<sequence>MSRQDEIYVSGYDGYAQLDPADSLAGEIGEDPLDAGYSPPDHAPVSSRHDQTYAQMSTAESLERHLAAEEPDVCERDLDRAYEDDRAGRLVSTGNMFVQNETPYGEDVGRAGWGASAEEAAMHIVDD</sequence>